<dbReference type="GO" id="GO:0008235">
    <property type="term" value="F:metalloexopeptidase activity"/>
    <property type="evidence" value="ECO:0007669"/>
    <property type="project" value="InterPro"/>
</dbReference>
<dbReference type="OrthoDB" id="9789219at2"/>
<dbReference type="PANTHER" id="PTHR12147:SF56">
    <property type="entry name" value="AMINOPEPTIDASE YDR415C-RELATED"/>
    <property type="match status" value="1"/>
</dbReference>
<protein>
    <submittedName>
        <fullName evidence="8">Leucyl aminopeptidase</fullName>
    </submittedName>
</protein>
<dbReference type="Pfam" id="PF04389">
    <property type="entry name" value="Peptidase_M28"/>
    <property type="match status" value="1"/>
</dbReference>
<keyword evidence="6" id="KW-0862">Zinc</keyword>
<dbReference type="GO" id="GO:0046872">
    <property type="term" value="F:metal ion binding"/>
    <property type="evidence" value="ECO:0007669"/>
    <property type="project" value="UniProtKB-KW"/>
</dbReference>
<evidence type="ECO:0000256" key="2">
    <source>
        <dbReference type="ARBA" id="ARBA00022670"/>
    </source>
</evidence>
<dbReference type="EMBL" id="FUYZ01000002">
    <property type="protein sequence ID" value="SKB73768.1"/>
    <property type="molecule type" value="Genomic_DNA"/>
</dbReference>
<dbReference type="Gene3D" id="3.40.630.10">
    <property type="entry name" value="Zn peptidases"/>
    <property type="match status" value="1"/>
</dbReference>
<dbReference type="InterPro" id="IPR007484">
    <property type="entry name" value="Peptidase_M28"/>
</dbReference>
<evidence type="ECO:0000256" key="6">
    <source>
        <dbReference type="ARBA" id="ARBA00022833"/>
    </source>
</evidence>
<evidence type="ECO:0000256" key="5">
    <source>
        <dbReference type="ARBA" id="ARBA00022801"/>
    </source>
</evidence>
<organism evidence="8 9">
    <name type="scientific">Soonwooa buanensis</name>
    <dbReference type="NCBI Taxonomy" id="619805"/>
    <lineage>
        <taxon>Bacteria</taxon>
        <taxon>Pseudomonadati</taxon>
        <taxon>Bacteroidota</taxon>
        <taxon>Flavobacteriia</taxon>
        <taxon>Flavobacteriales</taxon>
        <taxon>Weeksellaceae</taxon>
        <taxon>Chryseobacterium group</taxon>
        <taxon>Soonwooa</taxon>
    </lineage>
</organism>
<keyword evidence="2" id="KW-0645">Protease</keyword>
<reference evidence="8 9" key="1">
    <citation type="submission" date="2017-02" db="EMBL/GenBank/DDBJ databases">
        <authorList>
            <person name="Peterson S.W."/>
        </authorList>
    </citation>
    <scope>NUCLEOTIDE SEQUENCE [LARGE SCALE GENOMIC DNA]</scope>
    <source>
        <strain evidence="8 9">DSM 22323</strain>
    </source>
</reference>
<dbReference type="PANTHER" id="PTHR12147">
    <property type="entry name" value="METALLOPEPTIDASE M28 FAMILY MEMBER"/>
    <property type="match status" value="1"/>
</dbReference>
<keyword evidence="9" id="KW-1185">Reference proteome</keyword>
<evidence type="ECO:0000256" key="4">
    <source>
        <dbReference type="ARBA" id="ARBA00022729"/>
    </source>
</evidence>
<dbReference type="RefSeq" id="WP_079666189.1">
    <property type="nucleotide sequence ID" value="NZ_FUYZ01000002.1"/>
</dbReference>
<dbReference type="GO" id="GO:0006508">
    <property type="term" value="P:proteolysis"/>
    <property type="evidence" value="ECO:0007669"/>
    <property type="project" value="UniProtKB-KW"/>
</dbReference>
<evidence type="ECO:0000256" key="3">
    <source>
        <dbReference type="ARBA" id="ARBA00022723"/>
    </source>
</evidence>
<keyword evidence="5" id="KW-0378">Hydrolase</keyword>
<feature type="domain" description="Peptidase M28" evidence="7">
    <location>
        <begin position="182"/>
        <end position="375"/>
    </location>
</feature>
<proteinExistence type="predicted"/>
<keyword evidence="4" id="KW-0732">Signal</keyword>
<dbReference type="STRING" id="619805.SAMN05660477_00916"/>
<name>A0A1T5DPU2_9FLAO</name>
<evidence type="ECO:0000313" key="9">
    <source>
        <dbReference type="Proteomes" id="UP000191112"/>
    </source>
</evidence>
<dbReference type="AlphaFoldDB" id="A0A1T5DPU2"/>
<keyword evidence="3" id="KW-0479">Metal-binding</keyword>
<evidence type="ECO:0000313" key="8">
    <source>
        <dbReference type="EMBL" id="SKB73768.1"/>
    </source>
</evidence>
<evidence type="ECO:0000259" key="7">
    <source>
        <dbReference type="Pfam" id="PF04389"/>
    </source>
</evidence>
<dbReference type="Proteomes" id="UP000191112">
    <property type="component" value="Unassembled WGS sequence"/>
</dbReference>
<evidence type="ECO:0000256" key="1">
    <source>
        <dbReference type="ARBA" id="ARBA00022438"/>
    </source>
</evidence>
<accession>A0A1T5DPU2</accession>
<dbReference type="SUPFAM" id="SSF53187">
    <property type="entry name" value="Zn-dependent exopeptidases"/>
    <property type="match status" value="1"/>
</dbReference>
<keyword evidence="1 8" id="KW-0031">Aminopeptidase</keyword>
<sequence>MKKQLPLLAAVFLYGALFSQDSQSFHATMDGKSAQALQELFPKEVSILKTIDNQSAVLLTEEAAHHLHRNILTHGPGFVYQNSAETALDVLNKKVSKSSQLLNLTITENDWVNHSIGKVNADNIKNHISTLEAYGTRRHDNAKGKQAALDLKAKWETMIAAAGRTDISVVLFNHTATPMPSVLLKINGNTTPNESVIIGGHLDSISFSGQAPGADDNASGIASITEMLRVLLDIKFKPQKSIEMMAFSAEEVGLVGSNDVATNYANNNKNVVAYVQFDMTNYKGSNKDVYLTTDSYNSNDLNLFLIELMEHYNKTGSHVFTYGNTICNYGCSDHFSWAQNGYNAAFPFEASFNDSNPYIHSSNDKLSVSGNNANHAAKFTKLGLEFVIEAAKSSQAFLAVQDQNINKNDLKIAVERKVLKLLNIDFKNVKALKIMDASGRIVKEILNPNSNSISLESLKESYYLCIIENNNGTIKSSKFINQ</sequence>
<gene>
    <name evidence="8" type="ORF">SAMN05660477_00916</name>
</gene>
<dbReference type="InterPro" id="IPR026444">
    <property type="entry name" value="Secre_tail"/>
</dbReference>
<dbReference type="GO" id="GO:0004177">
    <property type="term" value="F:aminopeptidase activity"/>
    <property type="evidence" value="ECO:0007669"/>
    <property type="project" value="UniProtKB-KW"/>
</dbReference>
<dbReference type="InterPro" id="IPR045175">
    <property type="entry name" value="M28_fam"/>
</dbReference>
<dbReference type="NCBIfam" id="TIGR04183">
    <property type="entry name" value="Por_Secre_tail"/>
    <property type="match status" value="1"/>
</dbReference>